<evidence type="ECO:0000313" key="5">
    <source>
        <dbReference type="Proteomes" id="UP000076078"/>
    </source>
</evidence>
<dbReference type="AlphaFoldDB" id="A0A151Z868"/>
<comment type="caution">
    <text evidence="4">The sequence shown here is derived from an EMBL/GenBank/DDBJ whole genome shotgun (WGS) entry which is preliminary data.</text>
</comment>
<feature type="coiled-coil region" evidence="2">
    <location>
        <begin position="72"/>
        <end position="184"/>
    </location>
</feature>
<dbReference type="OMA" id="VQYNMAR"/>
<evidence type="ECO:0008006" key="6">
    <source>
        <dbReference type="Google" id="ProtNLM"/>
    </source>
</evidence>
<dbReference type="EMBL" id="LODT01000037">
    <property type="protein sequence ID" value="KYQ90128.1"/>
    <property type="molecule type" value="Genomic_DNA"/>
</dbReference>
<dbReference type="OrthoDB" id="425555at2759"/>
<comment type="similarity">
    <text evidence="1">Belongs to the taxilin family.</text>
</comment>
<dbReference type="STRING" id="361077.A0A151Z868"/>
<feature type="compositionally biased region" description="Low complexity" evidence="3">
    <location>
        <begin position="422"/>
        <end position="434"/>
    </location>
</feature>
<feature type="coiled-coil region" evidence="2">
    <location>
        <begin position="266"/>
        <end position="335"/>
    </location>
</feature>
<reference evidence="4 5" key="1">
    <citation type="submission" date="2015-12" db="EMBL/GenBank/DDBJ databases">
        <title>Dictyostelia acquired genes for synthesis and detection of signals that induce cell-type specialization by lateral gene transfer from prokaryotes.</title>
        <authorList>
            <person name="Gloeckner G."/>
            <person name="Schaap P."/>
        </authorList>
    </citation>
    <scope>NUCLEOTIDE SEQUENCE [LARGE SCALE GENOMIC DNA]</scope>
    <source>
        <strain evidence="4 5">TK</strain>
    </source>
</reference>
<name>A0A151Z868_TIELA</name>
<feature type="compositionally biased region" description="Polar residues" evidence="3">
    <location>
        <begin position="386"/>
        <end position="395"/>
    </location>
</feature>
<evidence type="ECO:0000256" key="3">
    <source>
        <dbReference type="SAM" id="MobiDB-lite"/>
    </source>
</evidence>
<dbReference type="PANTHER" id="PTHR16127">
    <property type="entry name" value="TAXILIN"/>
    <property type="match status" value="1"/>
</dbReference>
<dbReference type="Pfam" id="PF09728">
    <property type="entry name" value="Taxilin"/>
    <property type="match status" value="1"/>
</dbReference>
<dbReference type="GO" id="GO:0019905">
    <property type="term" value="F:syntaxin binding"/>
    <property type="evidence" value="ECO:0007669"/>
    <property type="project" value="InterPro"/>
</dbReference>
<dbReference type="PANTHER" id="PTHR16127:SF13">
    <property type="entry name" value="GH01188P"/>
    <property type="match status" value="1"/>
</dbReference>
<evidence type="ECO:0000256" key="1">
    <source>
        <dbReference type="ARBA" id="ARBA00009550"/>
    </source>
</evidence>
<protein>
    <recommendedName>
        <fullName evidence="6">Alpha-taxilin</fullName>
    </recommendedName>
</protein>
<feature type="region of interest" description="Disordered" evidence="3">
    <location>
        <begin position="363"/>
        <end position="434"/>
    </location>
</feature>
<keyword evidence="2" id="KW-0175">Coiled coil</keyword>
<accession>A0A151Z868</accession>
<keyword evidence="5" id="KW-1185">Reference proteome</keyword>
<dbReference type="Proteomes" id="UP000076078">
    <property type="component" value="Unassembled WGS sequence"/>
</dbReference>
<proteinExistence type="inferred from homology"/>
<sequence length="434" mass="50788">MSENAQLSQGDDENIRALLANKLEEIELNQNEEKRIQKLTAKHLQDLKNQVENVQGGTEEKFKFLYKKYTQVFTETQKFDKLQKKIEQLKSENVHLDKELQIANGVKSRLESIARELQKRNTDLIQENKSISVEEENKRDQLSGKFNNSMKEIASKLDEYNDQREKHSQHIELLQNKLKTYAEQYELRDKQFNNVLRAKDLEKQVLESKLKQTVELLAQETIRCKAYQEQVEKSFKEEFSLRSTVTFYEEKFKQFQEAITKSNEVFANFKNEMEKMSKINRILEKENQSLKTKTNQTDRVLLEMADERNANRKSIDTLKNLCRSLTTERSELKLQLKQFIPSDELERPNTISNSNIATQIENIEKSTTTRDNNQQQKLNVSEGESDSNINNSNNTKLEEIEDDDQDETKQKPIQYNSEPKTESCSTSSSLSDVD</sequence>
<dbReference type="InParanoid" id="A0A151Z868"/>
<dbReference type="InterPro" id="IPR026183">
    <property type="entry name" value="Taxilin_fam"/>
</dbReference>
<evidence type="ECO:0000313" key="4">
    <source>
        <dbReference type="EMBL" id="KYQ90128.1"/>
    </source>
</evidence>
<organism evidence="4 5">
    <name type="scientific">Tieghemostelium lacteum</name>
    <name type="common">Slime mold</name>
    <name type="synonym">Dictyostelium lacteum</name>
    <dbReference type="NCBI Taxonomy" id="361077"/>
    <lineage>
        <taxon>Eukaryota</taxon>
        <taxon>Amoebozoa</taxon>
        <taxon>Evosea</taxon>
        <taxon>Eumycetozoa</taxon>
        <taxon>Dictyostelia</taxon>
        <taxon>Dictyosteliales</taxon>
        <taxon>Raperosteliaceae</taxon>
        <taxon>Tieghemostelium</taxon>
    </lineage>
</organism>
<gene>
    <name evidence="4" type="ORF">DLAC_08716</name>
</gene>
<evidence type="ECO:0000256" key="2">
    <source>
        <dbReference type="SAM" id="Coils"/>
    </source>
</evidence>
<feature type="compositionally biased region" description="Polar residues" evidence="3">
    <location>
        <begin position="369"/>
        <end position="379"/>
    </location>
</feature>